<dbReference type="EMBL" id="AWUW01000040">
    <property type="protein sequence ID" value="ERJ67901.1"/>
    <property type="molecule type" value="Genomic_DNA"/>
</dbReference>
<evidence type="ECO:0000313" key="1">
    <source>
        <dbReference type="EMBL" id="ERJ67901.1"/>
    </source>
</evidence>
<sequence length="44" mass="4790">MHIFYLNLYAKRVQIGNCYCNRSTNMAALLSLGPTSAGGSILLL</sequence>
<comment type="caution">
    <text evidence="1">The sequence shown here is derived from an EMBL/GenBank/DDBJ whole genome shotgun (WGS) entry which is preliminary data.</text>
</comment>
<proteinExistence type="predicted"/>
<dbReference type="HOGENOM" id="CLU_3220020_0_0_10"/>
<name>A0A0E2M6S4_PORGN</name>
<evidence type="ECO:0000313" key="2">
    <source>
        <dbReference type="Proteomes" id="UP000016630"/>
    </source>
</evidence>
<dbReference type="Proteomes" id="UP000016630">
    <property type="component" value="Unassembled WGS sequence"/>
</dbReference>
<dbReference type="AlphaFoldDB" id="A0A0E2M6S4"/>
<protein>
    <submittedName>
        <fullName evidence="1">Uncharacterized protein</fullName>
    </submittedName>
</protein>
<gene>
    <name evidence="1" type="ORF">HMPREF1555_00691</name>
</gene>
<accession>A0A0E2M6S4</accession>
<reference evidence="1 2" key="1">
    <citation type="submission" date="2013-06" db="EMBL/GenBank/DDBJ databases">
        <authorList>
            <person name="Weinstock G."/>
            <person name="Sodergren E."/>
            <person name="Lobos E.A."/>
            <person name="Fulton L."/>
            <person name="Fulton R."/>
            <person name="Courtney L."/>
            <person name="Fronick C."/>
            <person name="O'Laughlin M."/>
            <person name="Godfrey J."/>
            <person name="Wilson R.M."/>
            <person name="Miner T."/>
            <person name="Farmer C."/>
            <person name="Delehaunty K."/>
            <person name="Cordes M."/>
            <person name="Minx P."/>
            <person name="Tomlinson C."/>
            <person name="Chen J."/>
            <person name="Wollam A."/>
            <person name="Pepin K.H."/>
            <person name="Bhonagiri V."/>
            <person name="Zhang X."/>
            <person name="Warren W."/>
            <person name="Mitreva M."/>
            <person name="Mardis E.R."/>
            <person name="Wilson R.K."/>
        </authorList>
    </citation>
    <scope>NUCLEOTIDE SEQUENCE [LARGE SCALE GENOMIC DNA]</scope>
    <source>
        <strain evidence="1 2">F0570</strain>
    </source>
</reference>
<organism evidence="1 2">
    <name type="scientific">Porphyromonas gingivalis F0570</name>
    <dbReference type="NCBI Taxonomy" id="1227271"/>
    <lineage>
        <taxon>Bacteria</taxon>
        <taxon>Pseudomonadati</taxon>
        <taxon>Bacteroidota</taxon>
        <taxon>Bacteroidia</taxon>
        <taxon>Bacteroidales</taxon>
        <taxon>Porphyromonadaceae</taxon>
        <taxon>Porphyromonas</taxon>
    </lineage>
</organism>